<evidence type="ECO:0000256" key="7">
    <source>
        <dbReference type="ARBA" id="ARBA00022989"/>
    </source>
</evidence>
<dbReference type="SMART" id="SM00202">
    <property type="entry name" value="SR"/>
    <property type="match status" value="2"/>
</dbReference>
<keyword evidence="9 11" id="KW-1015">Disulfide bond</keyword>
<organism evidence="13">
    <name type="scientific">Lamprotornis superbus</name>
    <dbReference type="NCBI Taxonomy" id="245042"/>
    <lineage>
        <taxon>Eukaryota</taxon>
        <taxon>Metazoa</taxon>
        <taxon>Chordata</taxon>
        <taxon>Craniata</taxon>
        <taxon>Vertebrata</taxon>
        <taxon>Euteleostomi</taxon>
        <taxon>Archelosauria</taxon>
        <taxon>Archosauria</taxon>
        <taxon>Dinosauria</taxon>
        <taxon>Saurischia</taxon>
        <taxon>Theropoda</taxon>
        <taxon>Coelurosauria</taxon>
        <taxon>Aves</taxon>
        <taxon>Neognathae</taxon>
        <taxon>Neoaves</taxon>
        <taxon>Telluraves</taxon>
        <taxon>Australaves</taxon>
        <taxon>Passeriformes</taxon>
        <taxon>Sturnidae</taxon>
        <taxon>Lamprotornis</taxon>
    </lineage>
</organism>
<dbReference type="Pfam" id="PF00530">
    <property type="entry name" value="SRCR"/>
    <property type="match status" value="2"/>
</dbReference>
<dbReference type="EMBL" id="JADDUC020000021">
    <property type="protein sequence ID" value="KAI1232619.1"/>
    <property type="molecule type" value="Genomic_DNA"/>
</dbReference>
<evidence type="ECO:0000313" key="15">
    <source>
        <dbReference type="Proteomes" id="UP000618051"/>
    </source>
</evidence>
<dbReference type="InterPro" id="IPR036772">
    <property type="entry name" value="SRCR-like_dom_sf"/>
</dbReference>
<dbReference type="PANTHER" id="PTHR48071">
    <property type="entry name" value="SRCR DOMAIN-CONTAINING PROTEIN"/>
    <property type="match status" value="1"/>
</dbReference>
<evidence type="ECO:0000256" key="5">
    <source>
        <dbReference type="ARBA" id="ARBA00022729"/>
    </source>
</evidence>
<dbReference type="Gene3D" id="3.10.250.10">
    <property type="entry name" value="SRCR-like domain"/>
    <property type="match status" value="2"/>
</dbReference>
<keyword evidence="13" id="KW-0675">Receptor</keyword>
<keyword evidence="4" id="KW-0812">Transmembrane</keyword>
<evidence type="ECO:0000256" key="6">
    <source>
        <dbReference type="ARBA" id="ARBA00022737"/>
    </source>
</evidence>
<reference evidence="13" key="1">
    <citation type="submission" date="2020-10" db="EMBL/GenBank/DDBJ databases">
        <title>Feather gene expression reveals the developmental basis of iridescence in African starlings.</title>
        <authorList>
            <person name="Rubenstein D.R."/>
        </authorList>
    </citation>
    <scope>NUCLEOTIDE SEQUENCE</scope>
    <source>
        <strain evidence="13">SS15</strain>
        <tissue evidence="13">Liver</tissue>
    </source>
</reference>
<proteinExistence type="predicted"/>
<dbReference type="GO" id="GO:0005886">
    <property type="term" value="C:plasma membrane"/>
    <property type="evidence" value="ECO:0007669"/>
    <property type="project" value="TreeGrafter"/>
</dbReference>
<keyword evidence="15" id="KW-1185">Reference proteome</keyword>
<reference evidence="14" key="3">
    <citation type="submission" date="2022-01" db="EMBL/GenBank/DDBJ databases">
        <authorList>
            <person name="Rubenstein D.R."/>
        </authorList>
    </citation>
    <scope>NUCLEOTIDE SEQUENCE</scope>
    <source>
        <strain evidence="14">SS15</strain>
        <tissue evidence="14">Liver</tissue>
    </source>
</reference>
<comment type="subcellular location">
    <subcellularLocation>
        <location evidence="1">Membrane</location>
        <topology evidence="1">Single-pass membrane protein</topology>
    </subcellularLocation>
    <subcellularLocation>
        <location evidence="2">Secreted</location>
    </subcellularLocation>
</comment>
<evidence type="ECO:0000256" key="11">
    <source>
        <dbReference type="PROSITE-ProRule" id="PRU00196"/>
    </source>
</evidence>
<dbReference type="GO" id="GO:0031638">
    <property type="term" value="P:zymogen activation"/>
    <property type="evidence" value="ECO:0007669"/>
    <property type="project" value="TreeGrafter"/>
</dbReference>
<keyword evidence="7" id="KW-1133">Transmembrane helix</keyword>
<feature type="disulfide bond" evidence="11">
    <location>
        <begin position="129"/>
        <end position="190"/>
    </location>
</feature>
<evidence type="ECO:0000256" key="8">
    <source>
        <dbReference type="ARBA" id="ARBA00023136"/>
    </source>
</evidence>
<dbReference type="OrthoDB" id="536948at2759"/>
<dbReference type="Proteomes" id="UP000618051">
    <property type="component" value="Unassembled WGS sequence"/>
</dbReference>
<feature type="domain" description="SRCR" evidence="12">
    <location>
        <begin position="89"/>
        <end position="191"/>
    </location>
</feature>
<dbReference type="PRINTS" id="PR00258">
    <property type="entry name" value="SPERACTRCPTR"/>
</dbReference>
<name>A0A835NIV0_9PASS</name>
<accession>A0A835NIV0</accession>
<feature type="non-terminal residue" evidence="13">
    <location>
        <position position="1"/>
    </location>
</feature>
<dbReference type="AlphaFoldDB" id="A0A835NIV0"/>
<reference evidence="14 15" key="2">
    <citation type="journal article" date="2021" name="J. Hered.">
        <title>Feather Gene Expression Elucidates the Developmental Basis of Plumage Iridescence in African Starlings.</title>
        <authorList>
            <person name="Rubenstein D.R."/>
            <person name="Corvelo A."/>
            <person name="MacManes M.D."/>
            <person name="Maia R."/>
            <person name="Narzisi G."/>
            <person name="Rousaki A."/>
            <person name="Vandenabeele P."/>
            <person name="Shawkey M.D."/>
            <person name="Solomon J."/>
        </authorList>
    </citation>
    <scope>NUCLEOTIDE SEQUENCE [LARGE SCALE GENOMIC DNA]</scope>
    <source>
        <strain evidence="14">SS15</strain>
    </source>
</reference>
<dbReference type="PANTHER" id="PTHR48071:SF15">
    <property type="entry name" value="SRCR DOMAIN-CONTAINING PROTEIN"/>
    <property type="match status" value="1"/>
</dbReference>
<keyword evidence="5" id="KW-0732">Signal</keyword>
<keyword evidence="6" id="KW-0677">Repeat</keyword>
<protein>
    <submittedName>
        <fullName evidence="13">Scavenger receptor cysteine-rich type 1 protein M130</fullName>
    </submittedName>
</protein>
<evidence type="ECO:0000256" key="1">
    <source>
        <dbReference type="ARBA" id="ARBA00004167"/>
    </source>
</evidence>
<keyword evidence="10" id="KW-0325">Glycoprotein</keyword>
<dbReference type="PROSITE" id="PS50287">
    <property type="entry name" value="SRCR_2"/>
    <property type="match status" value="2"/>
</dbReference>
<feature type="disulfide bond" evidence="11">
    <location>
        <begin position="160"/>
        <end position="170"/>
    </location>
</feature>
<dbReference type="EMBL" id="JADDUC010000176">
    <property type="protein sequence ID" value="KAG0116307.1"/>
    <property type="molecule type" value="Genomic_DNA"/>
</dbReference>
<comment type="caution">
    <text evidence="13">The sequence shown here is derived from an EMBL/GenBank/DDBJ whole genome shotgun (WGS) entry which is preliminary data.</text>
</comment>
<evidence type="ECO:0000256" key="2">
    <source>
        <dbReference type="ARBA" id="ARBA00004613"/>
    </source>
</evidence>
<gene>
    <name evidence="14" type="ORF">IHE44_0006450</name>
    <name evidence="13" type="ORF">IHE44_004086</name>
</gene>
<feature type="domain" description="SRCR" evidence="12">
    <location>
        <begin position="215"/>
        <end position="286"/>
    </location>
</feature>
<keyword evidence="3" id="KW-0964">Secreted</keyword>
<dbReference type="GO" id="GO:0004252">
    <property type="term" value="F:serine-type endopeptidase activity"/>
    <property type="evidence" value="ECO:0007669"/>
    <property type="project" value="TreeGrafter"/>
</dbReference>
<feature type="non-terminal residue" evidence="13">
    <location>
        <position position="286"/>
    </location>
</feature>
<dbReference type="FunFam" id="3.10.250.10:FF:000002">
    <property type="entry name" value="Scavenger receptor cysteine-rich type 1 protein M130"/>
    <property type="match status" value="1"/>
</dbReference>
<evidence type="ECO:0000256" key="4">
    <source>
        <dbReference type="ARBA" id="ARBA00022692"/>
    </source>
</evidence>
<dbReference type="SUPFAM" id="SSF56487">
    <property type="entry name" value="SRCR-like"/>
    <property type="match status" value="2"/>
</dbReference>
<evidence type="ECO:0000256" key="10">
    <source>
        <dbReference type="ARBA" id="ARBA00023180"/>
    </source>
</evidence>
<evidence type="ECO:0000313" key="14">
    <source>
        <dbReference type="EMBL" id="KAI1232619.1"/>
    </source>
</evidence>
<evidence type="ECO:0000259" key="12">
    <source>
        <dbReference type="PROSITE" id="PS50287"/>
    </source>
</evidence>
<dbReference type="FunFam" id="3.10.250.10:FF:000016">
    <property type="entry name" value="Scavenger receptor cysteine-rich protein type 12"/>
    <property type="match status" value="1"/>
</dbReference>
<dbReference type="InterPro" id="IPR001190">
    <property type="entry name" value="SRCR"/>
</dbReference>
<keyword evidence="8" id="KW-0472">Membrane</keyword>
<comment type="caution">
    <text evidence="11">Lacks conserved residue(s) required for the propagation of feature annotation.</text>
</comment>
<evidence type="ECO:0000313" key="13">
    <source>
        <dbReference type="EMBL" id="KAG0116307.1"/>
    </source>
</evidence>
<sequence length="286" mass="30374">LLEAAAPEPADEAPDKGCPVAAAACIGSGAGETWPGCAGSGPLAWGRWWRWGCSCACSCVRVSGGRWERGPRRCRARLSSLRAAGSGELRLVGGGDRCAGRVEVKHNGEWGSVCVFEFDLEAHWATVVCRRLGCGRVARASPYTPFGQADGRIWLQPFFCNGTENELAECRHFGWGEHFCGHERDAGVTCTATLCWGLRGMAEPCPWPGADAVELRLAGGGSPCAGRVEVKLQGQWGTVYDTDWDMEDAEVVCQQLGCGSAAGAYSARERFGVGDGPDSLALVDCK</sequence>
<evidence type="ECO:0000256" key="3">
    <source>
        <dbReference type="ARBA" id="ARBA00022525"/>
    </source>
</evidence>
<evidence type="ECO:0000256" key="9">
    <source>
        <dbReference type="ARBA" id="ARBA00023157"/>
    </source>
</evidence>